<evidence type="ECO:0000313" key="2">
    <source>
        <dbReference type="EMBL" id="MBE1554718.1"/>
    </source>
</evidence>
<dbReference type="RefSeq" id="WP_192598480.1">
    <property type="nucleotide sequence ID" value="NZ_JADBEL010000008.1"/>
</dbReference>
<dbReference type="AlphaFoldDB" id="A0A927R4C2"/>
<organism evidence="2 3">
    <name type="scientific">Sporosarcina limicola</name>
    <dbReference type="NCBI Taxonomy" id="34101"/>
    <lineage>
        <taxon>Bacteria</taxon>
        <taxon>Bacillati</taxon>
        <taxon>Bacillota</taxon>
        <taxon>Bacilli</taxon>
        <taxon>Bacillales</taxon>
        <taxon>Caryophanaceae</taxon>
        <taxon>Sporosarcina</taxon>
    </lineage>
</organism>
<accession>A0A927R4C2</accession>
<proteinExistence type="predicted"/>
<keyword evidence="3" id="KW-1185">Reference proteome</keyword>
<evidence type="ECO:0008006" key="4">
    <source>
        <dbReference type="Google" id="ProtNLM"/>
    </source>
</evidence>
<keyword evidence="1" id="KW-0812">Transmembrane</keyword>
<evidence type="ECO:0000313" key="3">
    <source>
        <dbReference type="Proteomes" id="UP000658225"/>
    </source>
</evidence>
<name>A0A927R4C2_9BACL</name>
<keyword evidence="1" id="KW-1133">Transmembrane helix</keyword>
<protein>
    <recommendedName>
        <fullName evidence="4">Phenylalanyl-tRNA synthetase subunit beta</fullName>
    </recommendedName>
</protein>
<feature type="transmembrane region" description="Helical" evidence="1">
    <location>
        <begin position="6"/>
        <end position="24"/>
    </location>
</feature>
<dbReference type="EMBL" id="JADBEL010000008">
    <property type="protein sequence ID" value="MBE1554718.1"/>
    <property type="molecule type" value="Genomic_DNA"/>
</dbReference>
<gene>
    <name evidence="2" type="ORF">H4683_001796</name>
</gene>
<dbReference type="Proteomes" id="UP000658225">
    <property type="component" value="Unassembled WGS sequence"/>
</dbReference>
<keyword evidence="1" id="KW-0472">Membrane</keyword>
<sequence length="141" mass="15860">MKLLKFLFVTVLILCGAGYGVFYFGTNIASEKIMDAVTVELENSGQLKEIKQMVKNDPELKRFIEEGSTIDQKNLPFTTKEQATRALIGKIGLSEIQDIQAKAQKGMSNDEIQELLKDIEGKLTEEEILALKVIAYKEFLK</sequence>
<comment type="caution">
    <text evidence="2">The sequence shown here is derived from an EMBL/GenBank/DDBJ whole genome shotgun (WGS) entry which is preliminary data.</text>
</comment>
<reference evidence="2" key="1">
    <citation type="submission" date="2020-10" db="EMBL/GenBank/DDBJ databases">
        <title>Genomic Encyclopedia of Type Strains, Phase IV (KMG-IV): sequencing the most valuable type-strain genomes for metagenomic binning, comparative biology and taxonomic classification.</title>
        <authorList>
            <person name="Goeker M."/>
        </authorList>
    </citation>
    <scope>NUCLEOTIDE SEQUENCE</scope>
    <source>
        <strain evidence="2">DSM 13886</strain>
    </source>
</reference>
<evidence type="ECO:0000256" key="1">
    <source>
        <dbReference type="SAM" id="Phobius"/>
    </source>
</evidence>